<dbReference type="InterPro" id="IPR038718">
    <property type="entry name" value="SNF2-like_sf"/>
</dbReference>
<sequence>MSWEVESSDPNSPIEEVQTEQDYQNMILWSASQQAEEEERKDLDERIEAVKEAIQNEEYSGKNKKKLTELKGELDTLILQKQLPETINVTIDNNSSNTSIAIDSVEMDLSNFWHYKVMKTDYVGEDAINLTNDDSDEQVYQARLSFIENFCDKCTIYHEIDSGFKVWQPIWQSLFPHQRGAIDWLWGLFKQKAGGIEGDEMGLGKTCICATFIASLIQCNLIKKPILIMCPLTVCQQWIRELHIWCPFVKSILYHDTRTNKKISREEILRQVEGTTNIIVTNYQSVTSLKDDTSLQIIDWSCIICDEAHNIRNHKTEISQVVKKLTADFRLAVTGSPIQNDLLELWSIFDFAYPGLLGAFNVFQQEFADPIKQGGYANASSFEVFRAYSSAQALRDLIKPYLLRRLKSQVNANLPAKTEQIFFCQLTQTQINCYEEFLKSPTVQAIFNNGADMFPGMVLLQEICNHPNIFDEQKYSTNPKMSCKTKLLMKILPQWHKEGHRCLLFAQSLKMLSILEEIMTNLNLEFFRMDGDTPPERRIVIMDRFNHGDKFACLLSKKVGGLGINLTGADRVIIIEPDWNPSTDEQALERAYRIGQTKSVSVYRLICVGTIEEKIYKKQIFKQILSNTIMQDARQKRLFNANTVYDLFSLDFELDSEFNKEEERLEDDEKDEDENSEGKDNELMKSLIEGGDISKVFNHNDLLQKDISNDDLISKRKANIAATLSKRKLKHSVEKIELKNTSAHVLSVIKSPSSSLDLSTMSNDLILYFKNHGGKVTTDLILKHFKHQKFSEDDMKTIKELLNKISVFNKRTKIWYLMSRYN</sequence>
<dbReference type="GO" id="GO:0005524">
    <property type="term" value="F:ATP binding"/>
    <property type="evidence" value="ECO:0007669"/>
    <property type="project" value="InterPro"/>
</dbReference>
<dbReference type="InterPro" id="IPR014001">
    <property type="entry name" value="Helicase_ATP-bd"/>
</dbReference>
<dbReference type="PROSITE" id="PS51194">
    <property type="entry name" value="HELICASE_CTER"/>
    <property type="match status" value="1"/>
</dbReference>
<comment type="similarity">
    <text evidence="2">Belongs to the SNF2/RAD54 helicase family.</text>
</comment>
<dbReference type="KEGG" id="tva:4760404"/>
<dbReference type="AlphaFoldDB" id="A2EXQ4"/>
<feature type="region of interest" description="Disordered" evidence="12">
    <location>
        <begin position="661"/>
        <end position="681"/>
    </location>
</feature>
<evidence type="ECO:0000256" key="9">
    <source>
        <dbReference type="ARBA" id="ARBA00023204"/>
    </source>
</evidence>
<dbReference type="EMBL" id="DS113532">
    <property type="protein sequence ID" value="EAY02564.1"/>
    <property type="molecule type" value="Genomic_DNA"/>
</dbReference>
<name>A2EXQ4_TRIV3</name>
<comment type="subcellular location">
    <subcellularLocation>
        <location evidence="1">Nucleus</location>
    </subcellularLocation>
</comment>
<keyword evidence="10" id="KW-0539">Nucleus</keyword>
<keyword evidence="4" id="KW-0227">DNA damage</keyword>
<evidence type="ECO:0000259" key="14">
    <source>
        <dbReference type="PROSITE" id="PS51194"/>
    </source>
</evidence>
<evidence type="ECO:0000256" key="10">
    <source>
        <dbReference type="ARBA" id="ARBA00023242"/>
    </source>
</evidence>
<keyword evidence="7" id="KW-0067">ATP-binding</keyword>
<reference evidence="15" key="1">
    <citation type="submission" date="2006-10" db="EMBL/GenBank/DDBJ databases">
        <authorList>
            <person name="Amadeo P."/>
            <person name="Zhao Q."/>
            <person name="Wortman J."/>
            <person name="Fraser-Liggett C."/>
            <person name="Carlton J."/>
        </authorList>
    </citation>
    <scope>NUCLEOTIDE SEQUENCE</scope>
    <source>
        <strain evidence="15">G3</strain>
    </source>
</reference>
<evidence type="ECO:0000256" key="3">
    <source>
        <dbReference type="ARBA" id="ARBA00022741"/>
    </source>
</evidence>
<dbReference type="SMR" id="A2EXQ4"/>
<dbReference type="OMA" id="NEFHQWW"/>
<accession>A2EXQ4</accession>
<keyword evidence="9" id="KW-0234">DNA repair</keyword>
<keyword evidence="16" id="KW-1185">Reference proteome</keyword>
<dbReference type="Proteomes" id="UP000001542">
    <property type="component" value="Unassembled WGS sequence"/>
</dbReference>
<dbReference type="Pfam" id="PF00271">
    <property type="entry name" value="Helicase_C"/>
    <property type="match status" value="1"/>
</dbReference>
<dbReference type="RefSeq" id="XP_001330700.1">
    <property type="nucleotide sequence ID" value="XM_001330664.1"/>
</dbReference>
<evidence type="ECO:0000256" key="5">
    <source>
        <dbReference type="ARBA" id="ARBA00022801"/>
    </source>
</evidence>
<evidence type="ECO:0000256" key="8">
    <source>
        <dbReference type="ARBA" id="ARBA00023125"/>
    </source>
</evidence>
<feature type="coiled-coil region" evidence="11">
    <location>
        <begin position="33"/>
        <end position="60"/>
    </location>
</feature>
<protein>
    <submittedName>
        <fullName evidence="15">Type III restriction enzyme, res subunit family protein</fullName>
    </submittedName>
</protein>
<dbReference type="Pfam" id="PF25875">
    <property type="entry name" value="WHD_Rad26_CSB"/>
    <property type="match status" value="1"/>
</dbReference>
<evidence type="ECO:0000256" key="2">
    <source>
        <dbReference type="ARBA" id="ARBA00007025"/>
    </source>
</evidence>
<evidence type="ECO:0000313" key="15">
    <source>
        <dbReference type="EMBL" id="EAY02564.1"/>
    </source>
</evidence>
<dbReference type="STRING" id="5722.A2EXQ4"/>
<dbReference type="VEuPathDB" id="TrichDB:TVAGG3_0222420"/>
<proteinExistence type="inferred from homology"/>
<reference evidence="15" key="2">
    <citation type="journal article" date="2007" name="Science">
        <title>Draft genome sequence of the sexually transmitted pathogen Trichomonas vaginalis.</title>
        <authorList>
            <person name="Carlton J.M."/>
            <person name="Hirt R.P."/>
            <person name="Silva J.C."/>
            <person name="Delcher A.L."/>
            <person name="Schatz M."/>
            <person name="Zhao Q."/>
            <person name="Wortman J.R."/>
            <person name="Bidwell S.L."/>
            <person name="Alsmark U.C.M."/>
            <person name="Besteiro S."/>
            <person name="Sicheritz-Ponten T."/>
            <person name="Noel C.J."/>
            <person name="Dacks J.B."/>
            <person name="Foster P.G."/>
            <person name="Simillion C."/>
            <person name="Van de Peer Y."/>
            <person name="Miranda-Saavedra D."/>
            <person name="Barton G.J."/>
            <person name="Westrop G.D."/>
            <person name="Mueller S."/>
            <person name="Dessi D."/>
            <person name="Fiori P.L."/>
            <person name="Ren Q."/>
            <person name="Paulsen I."/>
            <person name="Zhang H."/>
            <person name="Bastida-Corcuera F.D."/>
            <person name="Simoes-Barbosa A."/>
            <person name="Brown M.T."/>
            <person name="Hayes R.D."/>
            <person name="Mukherjee M."/>
            <person name="Okumura C.Y."/>
            <person name="Schneider R."/>
            <person name="Smith A.J."/>
            <person name="Vanacova S."/>
            <person name="Villalvazo M."/>
            <person name="Haas B.J."/>
            <person name="Pertea M."/>
            <person name="Feldblyum T.V."/>
            <person name="Utterback T.R."/>
            <person name="Shu C.L."/>
            <person name="Osoegawa K."/>
            <person name="de Jong P.J."/>
            <person name="Hrdy I."/>
            <person name="Horvathova L."/>
            <person name="Zubacova Z."/>
            <person name="Dolezal P."/>
            <person name="Malik S.B."/>
            <person name="Logsdon J.M. Jr."/>
            <person name="Henze K."/>
            <person name="Gupta A."/>
            <person name="Wang C.C."/>
            <person name="Dunne R.L."/>
            <person name="Upcroft J.A."/>
            <person name="Upcroft P."/>
            <person name="White O."/>
            <person name="Salzberg S.L."/>
            <person name="Tang P."/>
            <person name="Chiu C.-H."/>
            <person name="Lee Y.-S."/>
            <person name="Embley T.M."/>
            <person name="Coombs G.H."/>
            <person name="Mottram J.C."/>
            <person name="Tachezy J."/>
            <person name="Fraser-Liggett C.M."/>
            <person name="Johnson P.J."/>
        </authorList>
    </citation>
    <scope>NUCLEOTIDE SEQUENCE [LARGE SCALE GENOMIC DNA]</scope>
    <source>
        <strain evidence="15">G3</strain>
    </source>
</reference>
<evidence type="ECO:0000256" key="1">
    <source>
        <dbReference type="ARBA" id="ARBA00004123"/>
    </source>
</evidence>
<feature type="region of interest" description="Disordered" evidence="12">
    <location>
        <begin position="1"/>
        <end position="21"/>
    </location>
</feature>
<dbReference type="InterPro" id="IPR027417">
    <property type="entry name" value="P-loop_NTPase"/>
</dbReference>
<evidence type="ECO:0000256" key="11">
    <source>
        <dbReference type="SAM" id="Coils"/>
    </source>
</evidence>
<dbReference type="FunCoup" id="A2EXQ4">
    <property type="interactions" value="246"/>
</dbReference>
<dbReference type="VEuPathDB" id="TrichDB:TVAG_116180"/>
<dbReference type="SMART" id="SM00487">
    <property type="entry name" value="DEXDc"/>
    <property type="match status" value="1"/>
</dbReference>
<keyword evidence="8" id="KW-0238">DNA-binding</keyword>
<dbReference type="GO" id="GO:0140658">
    <property type="term" value="F:ATP-dependent chromatin remodeler activity"/>
    <property type="evidence" value="ECO:0000318"/>
    <property type="project" value="GO_Central"/>
</dbReference>
<keyword evidence="5" id="KW-0378">Hydrolase</keyword>
<dbReference type="GO" id="GO:0005634">
    <property type="term" value="C:nucleus"/>
    <property type="evidence" value="ECO:0000318"/>
    <property type="project" value="GO_Central"/>
</dbReference>
<dbReference type="InterPro" id="IPR001650">
    <property type="entry name" value="Helicase_C-like"/>
</dbReference>
<evidence type="ECO:0000256" key="6">
    <source>
        <dbReference type="ARBA" id="ARBA00022806"/>
    </source>
</evidence>
<dbReference type="Pfam" id="PF00176">
    <property type="entry name" value="SNF2-rel_dom"/>
    <property type="match status" value="1"/>
</dbReference>
<keyword evidence="11" id="KW-0175">Coiled coil</keyword>
<feature type="domain" description="Helicase C-terminal" evidence="14">
    <location>
        <begin position="487"/>
        <end position="642"/>
    </location>
</feature>
<evidence type="ECO:0000259" key="13">
    <source>
        <dbReference type="PROSITE" id="PS51192"/>
    </source>
</evidence>
<feature type="compositionally biased region" description="Acidic residues" evidence="12">
    <location>
        <begin position="664"/>
        <end position="675"/>
    </location>
</feature>
<dbReference type="Gene3D" id="3.40.50.300">
    <property type="entry name" value="P-loop containing nucleotide triphosphate hydrolases"/>
    <property type="match status" value="1"/>
</dbReference>
<dbReference type="GO" id="GO:0016787">
    <property type="term" value="F:hydrolase activity"/>
    <property type="evidence" value="ECO:0007669"/>
    <property type="project" value="UniProtKB-KW"/>
</dbReference>
<dbReference type="SMART" id="SM00490">
    <property type="entry name" value="HELICc"/>
    <property type="match status" value="1"/>
</dbReference>
<dbReference type="PANTHER" id="PTHR45629">
    <property type="entry name" value="SNF2/RAD54 FAMILY MEMBER"/>
    <property type="match status" value="1"/>
</dbReference>
<dbReference type="PROSITE" id="PS51192">
    <property type="entry name" value="HELICASE_ATP_BIND_1"/>
    <property type="match status" value="1"/>
</dbReference>
<dbReference type="InParanoid" id="A2EXQ4"/>
<organism evidence="15 16">
    <name type="scientific">Trichomonas vaginalis (strain ATCC PRA-98 / G3)</name>
    <dbReference type="NCBI Taxonomy" id="412133"/>
    <lineage>
        <taxon>Eukaryota</taxon>
        <taxon>Metamonada</taxon>
        <taxon>Parabasalia</taxon>
        <taxon>Trichomonadida</taxon>
        <taxon>Trichomonadidae</taxon>
        <taxon>Trichomonas</taxon>
    </lineage>
</organism>
<dbReference type="InterPro" id="IPR000330">
    <property type="entry name" value="SNF2_N"/>
</dbReference>
<keyword evidence="6" id="KW-0347">Helicase</keyword>
<gene>
    <name evidence="15" type="ORF">TVAG_116180</name>
</gene>
<feature type="domain" description="Helicase ATP-binding" evidence="13">
    <location>
        <begin position="186"/>
        <end position="355"/>
    </location>
</feature>
<dbReference type="OrthoDB" id="413460at2759"/>
<evidence type="ECO:0000313" key="16">
    <source>
        <dbReference type="Proteomes" id="UP000001542"/>
    </source>
</evidence>
<dbReference type="InterPro" id="IPR058951">
    <property type="entry name" value="WHD_Rad26_CSB-like"/>
</dbReference>
<dbReference type="CDD" id="cd18793">
    <property type="entry name" value="SF2_C_SNF"/>
    <property type="match status" value="1"/>
</dbReference>
<dbReference type="InterPro" id="IPR049730">
    <property type="entry name" value="SNF2/RAD54-like_C"/>
</dbReference>
<dbReference type="eggNOG" id="KOG0387">
    <property type="taxonomic scope" value="Eukaryota"/>
</dbReference>
<dbReference type="GO" id="GO:0006283">
    <property type="term" value="P:transcription-coupled nucleotide-excision repair"/>
    <property type="evidence" value="ECO:0000318"/>
    <property type="project" value="GO_Central"/>
</dbReference>
<keyword evidence="3" id="KW-0547">Nucleotide-binding</keyword>
<evidence type="ECO:0000256" key="7">
    <source>
        <dbReference type="ARBA" id="ARBA00022840"/>
    </source>
</evidence>
<dbReference type="SUPFAM" id="SSF52540">
    <property type="entry name" value="P-loop containing nucleoside triphosphate hydrolases"/>
    <property type="match status" value="2"/>
</dbReference>
<evidence type="ECO:0000256" key="4">
    <source>
        <dbReference type="ARBA" id="ARBA00022763"/>
    </source>
</evidence>
<dbReference type="Gene3D" id="3.40.50.10810">
    <property type="entry name" value="Tandem AAA-ATPase domain"/>
    <property type="match status" value="1"/>
</dbReference>
<dbReference type="PANTHER" id="PTHR45629:SF7">
    <property type="entry name" value="DNA EXCISION REPAIR PROTEIN ERCC-6-RELATED"/>
    <property type="match status" value="1"/>
</dbReference>
<dbReference type="InterPro" id="IPR050496">
    <property type="entry name" value="SNF2_RAD54_helicase_repair"/>
</dbReference>
<evidence type="ECO:0000256" key="12">
    <source>
        <dbReference type="SAM" id="MobiDB-lite"/>
    </source>
</evidence>